<name>A0ABR3L2C7_9TELE</name>
<protein>
    <recommendedName>
        <fullName evidence="1">DUF5641 domain-containing protein</fullName>
    </recommendedName>
</protein>
<organism evidence="2 3">
    <name type="scientific">Cirrhinus molitorella</name>
    <name type="common">mud carp</name>
    <dbReference type="NCBI Taxonomy" id="172907"/>
    <lineage>
        <taxon>Eukaryota</taxon>
        <taxon>Metazoa</taxon>
        <taxon>Chordata</taxon>
        <taxon>Craniata</taxon>
        <taxon>Vertebrata</taxon>
        <taxon>Euteleostomi</taxon>
        <taxon>Actinopterygii</taxon>
        <taxon>Neopterygii</taxon>
        <taxon>Teleostei</taxon>
        <taxon>Ostariophysi</taxon>
        <taxon>Cypriniformes</taxon>
        <taxon>Cyprinidae</taxon>
        <taxon>Labeoninae</taxon>
        <taxon>Labeonini</taxon>
        <taxon>Cirrhinus</taxon>
    </lineage>
</organism>
<dbReference type="Proteomes" id="UP001558613">
    <property type="component" value="Unassembled WGS sequence"/>
</dbReference>
<comment type="caution">
    <text evidence="2">The sequence shown here is derived from an EMBL/GenBank/DDBJ whole genome shotgun (WGS) entry which is preliminary data.</text>
</comment>
<gene>
    <name evidence="2" type="ORF">QQF64_022446</name>
</gene>
<evidence type="ECO:0000313" key="2">
    <source>
        <dbReference type="EMBL" id="KAL1247070.1"/>
    </source>
</evidence>
<keyword evidence="3" id="KW-1185">Reference proteome</keyword>
<proteinExistence type="predicted"/>
<reference evidence="2 3" key="1">
    <citation type="submission" date="2023-09" db="EMBL/GenBank/DDBJ databases">
        <authorList>
            <person name="Wang M."/>
        </authorList>
    </citation>
    <scope>NUCLEOTIDE SEQUENCE [LARGE SCALE GENOMIC DNA]</scope>
    <source>
        <strain evidence="2">GT-2023</strain>
        <tissue evidence="2">Liver</tissue>
    </source>
</reference>
<evidence type="ECO:0000259" key="1">
    <source>
        <dbReference type="Pfam" id="PF18701"/>
    </source>
</evidence>
<feature type="domain" description="DUF5641" evidence="1">
    <location>
        <begin position="2"/>
        <end position="50"/>
    </location>
</feature>
<dbReference type="Pfam" id="PF18701">
    <property type="entry name" value="DUF5641"/>
    <property type="match status" value="1"/>
</dbReference>
<dbReference type="EMBL" id="JAYMGO010000025">
    <property type="protein sequence ID" value="KAL1247070.1"/>
    <property type="molecule type" value="Genomic_DNA"/>
</dbReference>
<sequence length="247" mass="27713">MIMDPQHPRAHWPVGKVVGVHHSQDLKVRSVDVEVEGKVYTRPVARLVALPPIPEDESSLTCLQPCTSRERIEERPQPCTSRERIEERPQAWLLWQCFPFSTAPQRRAAVFPVRVKAPAVFFSGTSRHSTASDPADLQVLCHIVVTAHALKRPVLKPSRCERAQSPILGLQRFLCVVSVHWDQLSVSHQLCGGSSVTEAQNSSACYFHSASNLEPVLLRSGWSFAVLPEHYVRGVFEETLPFWPDGQ</sequence>
<evidence type="ECO:0000313" key="3">
    <source>
        <dbReference type="Proteomes" id="UP001558613"/>
    </source>
</evidence>
<accession>A0ABR3L2C7</accession>
<dbReference type="InterPro" id="IPR040676">
    <property type="entry name" value="DUF5641"/>
</dbReference>